<comment type="subcellular location">
    <subcellularLocation>
        <location evidence="1">Cell membrane</location>
        <topology evidence="1">Multi-pass membrane protein</topology>
    </subcellularLocation>
</comment>
<feature type="transmembrane region" description="Helical" evidence="12">
    <location>
        <begin position="122"/>
        <end position="142"/>
    </location>
</feature>
<dbReference type="NCBIfam" id="TIGR00203">
    <property type="entry name" value="cydB"/>
    <property type="match status" value="1"/>
</dbReference>
<name>A0A917ER27_9BACI</name>
<evidence type="ECO:0000256" key="7">
    <source>
        <dbReference type="ARBA" id="ARBA00022723"/>
    </source>
</evidence>
<keyword evidence="7" id="KW-0479">Metal-binding</keyword>
<dbReference type="GO" id="GO:0046872">
    <property type="term" value="F:metal ion binding"/>
    <property type="evidence" value="ECO:0007669"/>
    <property type="project" value="UniProtKB-KW"/>
</dbReference>
<evidence type="ECO:0000256" key="6">
    <source>
        <dbReference type="ARBA" id="ARBA00022692"/>
    </source>
</evidence>
<evidence type="ECO:0000256" key="4">
    <source>
        <dbReference type="ARBA" id="ARBA00022475"/>
    </source>
</evidence>
<feature type="transmembrane region" description="Helical" evidence="12">
    <location>
        <begin position="6"/>
        <end position="24"/>
    </location>
</feature>
<dbReference type="PANTHER" id="PTHR43141:SF5">
    <property type="entry name" value="CYTOCHROME BD-I UBIQUINOL OXIDASE SUBUNIT 2"/>
    <property type="match status" value="1"/>
</dbReference>
<feature type="transmembrane region" description="Helical" evidence="12">
    <location>
        <begin position="162"/>
        <end position="184"/>
    </location>
</feature>
<protein>
    <submittedName>
        <fullName evidence="13">Cytochrome c oxidase assembly protein</fullName>
    </submittedName>
</protein>
<dbReference type="PIRSF" id="PIRSF000267">
    <property type="entry name" value="Cyt_oxidse_sub2"/>
    <property type="match status" value="1"/>
</dbReference>
<gene>
    <name evidence="13" type="ORF">GCM10007140_29600</name>
</gene>
<dbReference type="RefSeq" id="WP_188389238.1">
    <property type="nucleotide sequence ID" value="NZ_BMFK01000002.1"/>
</dbReference>
<dbReference type="Pfam" id="PF02322">
    <property type="entry name" value="Cyt_bd_oxida_II"/>
    <property type="match status" value="1"/>
</dbReference>
<evidence type="ECO:0000256" key="2">
    <source>
        <dbReference type="ARBA" id="ARBA00007543"/>
    </source>
</evidence>
<evidence type="ECO:0000313" key="14">
    <source>
        <dbReference type="Proteomes" id="UP000605259"/>
    </source>
</evidence>
<evidence type="ECO:0000256" key="12">
    <source>
        <dbReference type="SAM" id="Phobius"/>
    </source>
</evidence>
<dbReference type="EMBL" id="BMFK01000002">
    <property type="protein sequence ID" value="GGE78047.1"/>
    <property type="molecule type" value="Genomic_DNA"/>
</dbReference>
<keyword evidence="10" id="KW-0408">Iron</keyword>
<comment type="similarity">
    <text evidence="2">Belongs to the cytochrome ubiquinol oxidase subunit 2 family.</text>
</comment>
<dbReference type="GO" id="GO:0019646">
    <property type="term" value="P:aerobic electron transport chain"/>
    <property type="evidence" value="ECO:0007669"/>
    <property type="project" value="TreeGrafter"/>
</dbReference>
<organism evidence="13 14">
    <name type="scientific">Priestia taiwanensis</name>
    <dbReference type="NCBI Taxonomy" id="1347902"/>
    <lineage>
        <taxon>Bacteria</taxon>
        <taxon>Bacillati</taxon>
        <taxon>Bacillota</taxon>
        <taxon>Bacilli</taxon>
        <taxon>Bacillales</taxon>
        <taxon>Bacillaceae</taxon>
        <taxon>Priestia</taxon>
    </lineage>
</organism>
<dbReference type="GO" id="GO:0005886">
    <property type="term" value="C:plasma membrane"/>
    <property type="evidence" value="ECO:0007669"/>
    <property type="project" value="UniProtKB-SubCell"/>
</dbReference>
<keyword evidence="3" id="KW-0813">Transport</keyword>
<feature type="transmembrane region" description="Helical" evidence="12">
    <location>
        <begin position="258"/>
        <end position="278"/>
    </location>
</feature>
<evidence type="ECO:0000256" key="11">
    <source>
        <dbReference type="ARBA" id="ARBA00023136"/>
    </source>
</evidence>
<feature type="transmembrane region" description="Helical" evidence="12">
    <location>
        <begin position="306"/>
        <end position="329"/>
    </location>
</feature>
<evidence type="ECO:0000256" key="5">
    <source>
        <dbReference type="ARBA" id="ARBA00022617"/>
    </source>
</evidence>
<dbReference type="GO" id="GO:0009055">
    <property type="term" value="F:electron transfer activity"/>
    <property type="evidence" value="ECO:0007669"/>
    <property type="project" value="TreeGrafter"/>
</dbReference>
<proteinExistence type="inferred from homology"/>
<dbReference type="AlphaFoldDB" id="A0A917ER27"/>
<keyword evidence="5" id="KW-0349">Heme</keyword>
<evidence type="ECO:0000256" key="10">
    <source>
        <dbReference type="ARBA" id="ARBA00023004"/>
    </source>
</evidence>
<keyword evidence="4" id="KW-1003">Cell membrane</keyword>
<evidence type="ECO:0000256" key="9">
    <source>
        <dbReference type="ARBA" id="ARBA00022989"/>
    </source>
</evidence>
<keyword evidence="9 12" id="KW-1133">Transmembrane helix</keyword>
<dbReference type="GO" id="GO:0070069">
    <property type="term" value="C:cytochrome complex"/>
    <property type="evidence" value="ECO:0007669"/>
    <property type="project" value="TreeGrafter"/>
</dbReference>
<sequence length="342" mass="38183">MSHDTLAIIWFALWGVIWTVYFILDAYSLGTGMLFGKITKDRAERNQLQEAIGPFWNGNEVWLITAGGATFAAFPIVYADMFSFLYEAMMLILFALILRAASLEFMHKDDHPKWIATCKWTFIISSFALPVLFGVAFSNLYYGLLIGPNGYEGNLFSLLHRYALLGGALFVALFMTSGALWIMIKTAGEVAERASKIARYTSIAAGGILPIYFVATANKTFIFDNFNDNPILYAIPLLCMITAIMTIVFVFKNKVGLAFTNVCLTIGTFMATGFIGMFPRMLPSRINDALSITLFEARGSELNLKIMFGVAMVTVPIVISYQLWSYTLFKTKLTKQNAKGYH</sequence>
<evidence type="ECO:0000256" key="1">
    <source>
        <dbReference type="ARBA" id="ARBA00004651"/>
    </source>
</evidence>
<keyword evidence="6 12" id="KW-0812">Transmembrane</keyword>
<feature type="transmembrane region" description="Helical" evidence="12">
    <location>
        <begin position="84"/>
        <end position="101"/>
    </location>
</feature>
<feature type="transmembrane region" description="Helical" evidence="12">
    <location>
        <begin position="231"/>
        <end position="251"/>
    </location>
</feature>
<keyword evidence="8" id="KW-0249">Electron transport</keyword>
<dbReference type="Proteomes" id="UP000605259">
    <property type="component" value="Unassembled WGS sequence"/>
</dbReference>
<reference evidence="13" key="1">
    <citation type="journal article" date="2014" name="Int. J. Syst. Evol. Microbiol.">
        <title>Complete genome sequence of Corynebacterium casei LMG S-19264T (=DSM 44701T), isolated from a smear-ripened cheese.</title>
        <authorList>
            <consortium name="US DOE Joint Genome Institute (JGI-PGF)"/>
            <person name="Walter F."/>
            <person name="Albersmeier A."/>
            <person name="Kalinowski J."/>
            <person name="Ruckert C."/>
        </authorList>
    </citation>
    <scope>NUCLEOTIDE SEQUENCE</scope>
    <source>
        <strain evidence="13">CGMCC 1.12698</strain>
    </source>
</reference>
<keyword evidence="11 12" id="KW-0472">Membrane</keyword>
<reference evidence="13" key="2">
    <citation type="submission" date="2020-09" db="EMBL/GenBank/DDBJ databases">
        <authorList>
            <person name="Sun Q."/>
            <person name="Zhou Y."/>
        </authorList>
    </citation>
    <scope>NUCLEOTIDE SEQUENCE</scope>
    <source>
        <strain evidence="13">CGMCC 1.12698</strain>
    </source>
</reference>
<comment type="caution">
    <text evidence="13">The sequence shown here is derived from an EMBL/GenBank/DDBJ whole genome shotgun (WGS) entry which is preliminary data.</text>
</comment>
<evidence type="ECO:0000256" key="3">
    <source>
        <dbReference type="ARBA" id="ARBA00022448"/>
    </source>
</evidence>
<evidence type="ECO:0000313" key="13">
    <source>
        <dbReference type="EMBL" id="GGE78047.1"/>
    </source>
</evidence>
<dbReference type="GO" id="GO:0016682">
    <property type="term" value="F:oxidoreductase activity, acting on diphenols and related substances as donors, oxygen as acceptor"/>
    <property type="evidence" value="ECO:0007669"/>
    <property type="project" value="TreeGrafter"/>
</dbReference>
<evidence type="ECO:0000256" key="8">
    <source>
        <dbReference type="ARBA" id="ARBA00022982"/>
    </source>
</evidence>
<dbReference type="PANTHER" id="PTHR43141">
    <property type="entry name" value="CYTOCHROME BD2 SUBUNIT II"/>
    <property type="match status" value="1"/>
</dbReference>
<accession>A0A917ER27</accession>
<feature type="transmembrane region" description="Helical" evidence="12">
    <location>
        <begin position="196"/>
        <end position="215"/>
    </location>
</feature>
<keyword evidence="14" id="KW-1185">Reference proteome</keyword>
<dbReference type="InterPro" id="IPR003317">
    <property type="entry name" value="Cyt-d_oxidase_su2"/>
</dbReference>